<keyword evidence="3" id="KW-0812">Transmembrane</keyword>
<dbReference type="SUPFAM" id="SSF53649">
    <property type="entry name" value="Alkaline phosphatase-like"/>
    <property type="match status" value="1"/>
</dbReference>
<protein>
    <recommendedName>
        <fullName evidence="4">Sulfatase N-terminal domain-containing protein</fullName>
    </recommendedName>
</protein>
<evidence type="ECO:0000256" key="1">
    <source>
        <dbReference type="ARBA" id="ARBA00008779"/>
    </source>
</evidence>
<keyword evidence="2" id="KW-0378">Hydrolase</keyword>
<reference evidence="5 6" key="1">
    <citation type="submission" date="2019-01" db="EMBL/GenBank/DDBJ databases">
        <authorList>
            <person name="Chen W.-M."/>
        </authorList>
    </citation>
    <scope>NUCLEOTIDE SEQUENCE [LARGE SCALE GENOMIC DNA]</scope>
    <source>
        <strain evidence="5 6">CCP-18</strain>
    </source>
</reference>
<accession>A0A3S2UIH9</accession>
<feature type="domain" description="Sulfatase N-terminal" evidence="4">
    <location>
        <begin position="177"/>
        <end position="513"/>
    </location>
</feature>
<evidence type="ECO:0000313" key="6">
    <source>
        <dbReference type="Proteomes" id="UP000288587"/>
    </source>
</evidence>
<dbReference type="Gene3D" id="3.30.1120.10">
    <property type="match status" value="1"/>
</dbReference>
<evidence type="ECO:0000313" key="5">
    <source>
        <dbReference type="EMBL" id="RVT88580.1"/>
    </source>
</evidence>
<keyword evidence="3" id="KW-0472">Membrane</keyword>
<organism evidence="5 6">
    <name type="scientific">Inhella crocodyli</name>
    <dbReference type="NCBI Taxonomy" id="2499851"/>
    <lineage>
        <taxon>Bacteria</taxon>
        <taxon>Pseudomonadati</taxon>
        <taxon>Pseudomonadota</taxon>
        <taxon>Betaproteobacteria</taxon>
        <taxon>Burkholderiales</taxon>
        <taxon>Sphaerotilaceae</taxon>
        <taxon>Inhella</taxon>
    </lineage>
</organism>
<dbReference type="Proteomes" id="UP000288587">
    <property type="component" value="Unassembled WGS sequence"/>
</dbReference>
<dbReference type="InterPro" id="IPR017850">
    <property type="entry name" value="Alkaline_phosphatase_core_sf"/>
</dbReference>
<name>A0A3S2UIH9_9BURK</name>
<comment type="caution">
    <text evidence="5">The sequence shown here is derived from an EMBL/GenBank/DDBJ whole genome shotgun (WGS) entry which is preliminary data.</text>
</comment>
<gene>
    <name evidence="5" type="ORF">EOD73_06325</name>
</gene>
<dbReference type="RefSeq" id="WP_164845960.1">
    <property type="nucleotide sequence ID" value="NZ_SACM01000001.1"/>
</dbReference>
<comment type="similarity">
    <text evidence="1">Belongs to the sulfatase family.</text>
</comment>
<evidence type="ECO:0000259" key="4">
    <source>
        <dbReference type="Pfam" id="PF00884"/>
    </source>
</evidence>
<evidence type="ECO:0000256" key="3">
    <source>
        <dbReference type="SAM" id="Phobius"/>
    </source>
</evidence>
<dbReference type="InterPro" id="IPR000917">
    <property type="entry name" value="Sulfatase_N"/>
</dbReference>
<keyword evidence="3" id="KW-1133">Transmembrane helix</keyword>
<dbReference type="PANTHER" id="PTHR42693:SF53">
    <property type="entry name" value="ENDO-4-O-SULFATASE"/>
    <property type="match status" value="1"/>
</dbReference>
<keyword evidence="6" id="KW-1185">Reference proteome</keyword>
<dbReference type="InterPro" id="IPR050738">
    <property type="entry name" value="Sulfatase"/>
</dbReference>
<dbReference type="GO" id="GO:0004065">
    <property type="term" value="F:arylsulfatase activity"/>
    <property type="evidence" value="ECO:0007669"/>
    <property type="project" value="TreeGrafter"/>
</dbReference>
<sequence>MPLTALPILDGMLFINSGVLVARDLAMLLALGILACAGLVALSSLVRIGLGRWLGTARASLWAWTIVLLPLALLVLRQTGRVGLEWLRSVSPWVLTLSPWQKLALLAAFGALGLVWMLRTGWQRSLGHLLAGFEALRPLAWGLCIGALALIAWRPPVWMPLGAKAPSTAQVATPDKPHILVLTIDTVAAQDAAACRSDSATMPNLARFASSATCFTRFQAASNFTTASVSSMETGLLPWQHHANQPDATIVPPLRQHTVAQVLRDHGWRTHFITDNLLGSPRHRGSFEGYDSAPLAPTTLWVNAVRFAATRWPDTALPRLVSASLAFLAPLDERRHQHQSPYRSEAVYDALHATLDAERAHGAPQFVFTLSLPPHAPYLPPPSTRYKLLPPGVLDRLSDLMPDNMAYPSAQQPAVDQHRLRYRESLMAADAALGRTLDRLEREGWLKNAIVIVTSDHGESFEKGYLGHAGVPVHQALANVPFVVKLPGQTEGRVVHQAASQVDIAPTLLDLTGLAPLPRAEGRSLRPILEGRDLPDAPVFTMALERQGRDAPIQSGRVAVVDGPWKLILHLDDGQHQLFRLDRDPLETQDLSAQHPAEVQRLQATIRQRIARVDAQRGLARP</sequence>
<dbReference type="Gene3D" id="3.40.720.10">
    <property type="entry name" value="Alkaline Phosphatase, subunit A"/>
    <property type="match status" value="1"/>
</dbReference>
<dbReference type="PANTHER" id="PTHR42693">
    <property type="entry name" value="ARYLSULFATASE FAMILY MEMBER"/>
    <property type="match status" value="1"/>
</dbReference>
<proteinExistence type="inferred from homology"/>
<feature type="transmembrane region" description="Helical" evidence="3">
    <location>
        <begin position="139"/>
        <end position="158"/>
    </location>
</feature>
<evidence type="ECO:0000256" key="2">
    <source>
        <dbReference type="ARBA" id="ARBA00022801"/>
    </source>
</evidence>
<dbReference type="Pfam" id="PF00884">
    <property type="entry name" value="Sulfatase"/>
    <property type="match status" value="1"/>
</dbReference>
<feature type="transmembrane region" description="Helical" evidence="3">
    <location>
        <begin position="100"/>
        <end position="118"/>
    </location>
</feature>
<dbReference type="AlphaFoldDB" id="A0A3S2UIH9"/>
<feature type="transmembrane region" description="Helical" evidence="3">
    <location>
        <begin position="25"/>
        <end position="49"/>
    </location>
</feature>
<dbReference type="EMBL" id="SACM01000001">
    <property type="protein sequence ID" value="RVT88580.1"/>
    <property type="molecule type" value="Genomic_DNA"/>
</dbReference>
<feature type="transmembrane region" description="Helical" evidence="3">
    <location>
        <begin position="61"/>
        <end position="80"/>
    </location>
</feature>